<dbReference type="EMBL" id="JADDOJ010000061">
    <property type="protein sequence ID" value="MBE7941729.1"/>
    <property type="molecule type" value="Genomic_DNA"/>
</dbReference>
<reference evidence="4 5" key="1">
    <citation type="submission" date="2020-10" db="EMBL/GenBank/DDBJ databases">
        <title>Draft genome of Ramlibacter aquaticus LMG 30558.</title>
        <authorList>
            <person name="Props R."/>
        </authorList>
    </citation>
    <scope>NUCLEOTIDE SEQUENCE [LARGE SCALE GENOMIC DNA]</scope>
    <source>
        <strain evidence="4 5">LMG 30558</strain>
    </source>
</reference>
<name>A0ABR9SHS6_9BURK</name>
<feature type="coiled-coil region" evidence="1">
    <location>
        <begin position="22"/>
        <end position="60"/>
    </location>
</feature>
<evidence type="ECO:0000313" key="4">
    <source>
        <dbReference type="EMBL" id="MBE7941729.1"/>
    </source>
</evidence>
<evidence type="ECO:0000256" key="2">
    <source>
        <dbReference type="SAM" id="MobiDB-lite"/>
    </source>
</evidence>
<sequence>MTNPVFRASLALALASLPWLAHADEAADLKALRQEVDSLRSQYEARLKTLEDRLRAAEAARAAPAAAVAPAPLPAAPSPVPVAAGPAGGPASGTGFNPALSLILSGLATRTSRDPAGWHVGGQPLPPGSDVGPGSRGFSLSESELGLAANIDPWFSGAANISLHPDNTVSVEEAYVQTGAIGEGLTLKAGRFFSSIGYLNSQHAHTWDFVDTPLAYQAFLGGQYGDDGVQLAWLAPTDTFIELRGELGRGLDFPGSGASRNGAGMAALALHAGGDIGDSSSWRAGLSVLQAHAQDQLLDGTDLAGGTTERSFSGRTRVYVADAVWKWAPGGNATRTNFKLQGEWLRSTREGSLADSASADTGPWRLAQSGGYLQAVYQFMPHWRVGLRGDWMDAARVDGGSGTPLFGAEPWRPRRDSLMLDWSPSEFSRIRLQYARDRARPGPADGQWFLQYQMSLGAHGAHSY</sequence>
<gene>
    <name evidence="4" type="ORF">IM725_14200</name>
</gene>
<feature type="signal peptide" evidence="3">
    <location>
        <begin position="1"/>
        <end position="23"/>
    </location>
</feature>
<dbReference type="SUPFAM" id="SSF56935">
    <property type="entry name" value="Porins"/>
    <property type="match status" value="1"/>
</dbReference>
<feature type="region of interest" description="Disordered" evidence="2">
    <location>
        <begin position="118"/>
        <end position="137"/>
    </location>
</feature>
<protein>
    <recommendedName>
        <fullName evidence="6">TonB-dependent receptor</fullName>
    </recommendedName>
</protein>
<evidence type="ECO:0000256" key="3">
    <source>
        <dbReference type="SAM" id="SignalP"/>
    </source>
</evidence>
<accession>A0ABR9SHS6</accession>
<keyword evidence="5" id="KW-1185">Reference proteome</keyword>
<evidence type="ECO:0000313" key="5">
    <source>
        <dbReference type="Proteomes" id="UP000715965"/>
    </source>
</evidence>
<organism evidence="4 5">
    <name type="scientific">Ramlibacter aquaticus</name>
    <dbReference type="NCBI Taxonomy" id="2780094"/>
    <lineage>
        <taxon>Bacteria</taxon>
        <taxon>Pseudomonadati</taxon>
        <taxon>Pseudomonadota</taxon>
        <taxon>Betaproteobacteria</taxon>
        <taxon>Burkholderiales</taxon>
        <taxon>Comamonadaceae</taxon>
        <taxon>Ramlibacter</taxon>
    </lineage>
</organism>
<evidence type="ECO:0000256" key="1">
    <source>
        <dbReference type="SAM" id="Coils"/>
    </source>
</evidence>
<dbReference type="Gene3D" id="2.40.160.10">
    <property type="entry name" value="Porin"/>
    <property type="match status" value="1"/>
</dbReference>
<evidence type="ECO:0008006" key="6">
    <source>
        <dbReference type="Google" id="ProtNLM"/>
    </source>
</evidence>
<keyword evidence="1" id="KW-0175">Coiled coil</keyword>
<dbReference type="InterPro" id="IPR023614">
    <property type="entry name" value="Porin_dom_sf"/>
</dbReference>
<feature type="chain" id="PRO_5045165389" description="TonB-dependent receptor" evidence="3">
    <location>
        <begin position="24"/>
        <end position="464"/>
    </location>
</feature>
<dbReference type="RefSeq" id="WP_193781291.1">
    <property type="nucleotide sequence ID" value="NZ_JADDOJ010000061.1"/>
</dbReference>
<comment type="caution">
    <text evidence="4">The sequence shown here is derived from an EMBL/GenBank/DDBJ whole genome shotgun (WGS) entry which is preliminary data.</text>
</comment>
<dbReference type="Proteomes" id="UP000715965">
    <property type="component" value="Unassembled WGS sequence"/>
</dbReference>
<keyword evidence="3" id="KW-0732">Signal</keyword>
<proteinExistence type="predicted"/>